<keyword evidence="3" id="KW-0862">Zinc</keyword>
<evidence type="ECO:0000256" key="4">
    <source>
        <dbReference type="PROSITE-ProRule" id="PRU01343"/>
    </source>
</evidence>
<dbReference type="STRING" id="3885.V7CWT7"/>
<name>V7CWT7_PHAVU</name>
<dbReference type="EMBL" id="CM002288">
    <property type="protein sequence ID" value="ESW33386.1"/>
    <property type="molecule type" value="Genomic_DNA"/>
</dbReference>
<dbReference type="Pfam" id="PF06839">
    <property type="entry name" value="Zn_ribbon_GRF"/>
    <property type="match status" value="1"/>
</dbReference>
<accession>V7CWT7</accession>
<feature type="transmembrane region" description="Helical" evidence="5">
    <location>
        <begin position="100"/>
        <end position="119"/>
    </location>
</feature>
<evidence type="ECO:0000256" key="1">
    <source>
        <dbReference type="ARBA" id="ARBA00022723"/>
    </source>
</evidence>
<dbReference type="InterPro" id="IPR010666">
    <property type="entry name" value="Znf_GRF"/>
</dbReference>
<keyword evidence="8" id="KW-1185">Reference proteome</keyword>
<dbReference type="PROSITE" id="PS51999">
    <property type="entry name" value="ZF_GRF"/>
    <property type="match status" value="1"/>
</dbReference>
<dbReference type="Gramene" id="ESW33386">
    <property type="protein sequence ID" value="ESW33386"/>
    <property type="gene ID" value="PHAVU_001G065000g"/>
</dbReference>
<dbReference type="GO" id="GO:0008270">
    <property type="term" value="F:zinc ion binding"/>
    <property type="evidence" value="ECO:0007669"/>
    <property type="project" value="UniProtKB-KW"/>
</dbReference>
<feature type="domain" description="GRF-type" evidence="6">
    <location>
        <begin position="25"/>
        <end position="68"/>
    </location>
</feature>
<evidence type="ECO:0000256" key="5">
    <source>
        <dbReference type="SAM" id="Phobius"/>
    </source>
</evidence>
<keyword evidence="5" id="KW-0812">Transmembrane</keyword>
<evidence type="ECO:0000313" key="7">
    <source>
        <dbReference type="EMBL" id="ESW33386.1"/>
    </source>
</evidence>
<keyword evidence="5" id="KW-1133">Transmembrane helix</keyword>
<sequence>MSIYHTTSSSSCTGCAHKCLRAPICDCEEFVVLRTTTTRKKNVKNRFWDCPKSSMVLGCKFFKWCIEDVVDERDVIIVGQRNKICLLEKRLKVSTTRIKMLLMEMCFLFLINIIMFLIFT</sequence>
<gene>
    <name evidence="7" type="ORF">PHAVU_001G065000g</name>
</gene>
<keyword evidence="2 4" id="KW-0863">Zinc-finger</keyword>
<dbReference type="Proteomes" id="UP000000226">
    <property type="component" value="Chromosome 1"/>
</dbReference>
<organism evidence="7 8">
    <name type="scientific">Phaseolus vulgaris</name>
    <name type="common">Kidney bean</name>
    <name type="synonym">French bean</name>
    <dbReference type="NCBI Taxonomy" id="3885"/>
    <lineage>
        <taxon>Eukaryota</taxon>
        <taxon>Viridiplantae</taxon>
        <taxon>Streptophyta</taxon>
        <taxon>Embryophyta</taxon>
        <taxon>Tracheophyta</taxon>
        <taxon>Spermatophyta</taxon>
        <taxon>Magnoliopsida</taxon>
        <taxon>eudicotyledons</taxon>
        <taxon>Gunneridae</taxon>
        <taxon>Pentapetalae</taxon>
        <taxon>rosids</taxon>
        <taxon>fabids</taxon>
        <taxon>Fabales</taxon>
        <taxon>Fabaceae</taxon>
        <taxon>Papilionoideae</taxon>
        <taxon>50 kb inversion clade</taxon>
        <taxon>NPAAA clade</taxon>
        <taxon>indigoferoid/millettioid clade</taxon>
        <taxon>Phaseoleae</taxon>
        <taxon>Phaseolus</taxon>
    </lineage>
</organism>
<protein>
    <recommendedName>
        <fullName evidence="6">GRF-type domain-containing protein</fullName>
    </recommendedName>
</protein>
<dbReference type="SMR" id="V7CWT7"/>
<keyword evidence="1" id="KW-0479">Metal-binding</keyword>
<evidence type="ECO:0000313" key="8">
    <source>
        <dbReference type="Proteomes" id="UP000000226"/>
    </source>
</evidence>
<proteinExistence type="predicted"/>
<keyword evidence="5" id="KW-0472">Membrane</keyword>
<evidence type="ECO:0000259" key="6">
    <source>
        <dbReference type="PROSITE" id="PS51999"/>
    </source>
</evidence>
<evidence type="ECO:0000256" key="3">
    <source>
        <dbReference type="ARBA" id="ARBA00022833"/>
    </source>
</evidence>
<evidence type="ECO:0000256" key="2">
    <source>
        <dbReference type="ARBA" id="ARBA00022771"/>
    </source>
</evidence>
<reference evidence="8" key="1">
    <citation type="journal article" date="2014" name="Nat. Genet.">
        <title>A reference genome for common bean and genome-wide analysis of dual domestications.</title>
        <authorList>
            <person name="Schmutz J."/>
            <person name="McClean P.E."/>
            <person name="Mamidi S."/>
            <person name="Wu G.A."/>
            <person name="Cannon S.B."/>
            <person name="Grimwood J."/>
            <person name="Jenkins J."/>
            <person name="Shu S."/>
            <person name="Song Q."/>
            <person name="Chavarro C."/>
            <person name="Torres-Torres M."/>
            <person name="Geffroy V."/>
            <person name="Moghaddam S.M."/>
            <person name="Gao D."/>
            <person name="Abernathy B."/>
            <person name="Barry K."/>
            <person name="Blair M."/>
            <person name="Brick M.A."/>
            <person name="Chovatia M."/>
            <person name="Gepts P."/>
            <person name="Goodstein D.M."/>
            <person name="Gonzales M."/>
            <person name="Hellsten U."/>
            <person name="Hyten D.L."/>
            <person name="Jia G."/>
            <person name="Kelly J.D."/>
            <person name="Kudrna D."/>
            <person name="Lee R."/>
            <person name="Richard M.M."/>
            <person name="Miklas P.N."/>
            <person name="Osorno J.M."/>
            <person name="Rodrigues J."/>
            <person name="Thareau V."/>
            <person name="Urrea C.A."/>
            <person name="Wang M."/>
            <person name="Yu Y."/>
            <person name="Zhang M."/>
            <person name="Wing R.A."/>
            <person name="Cregan P.B."/>
            <person name="Rokhsar D.S."/>
            <person name="Jackson S.A."/>
        </authorList>
    </citation>
    <scope>NUCLEOTIDE SEQUENCE [LARGE SCALE GENOMIC DNA]</scope>
    <source>
        <strain evidence="8">cv. G19833</strain>
    </source>
</reference>
<dbReference type="OMA" id="ICDCEEF"/>
<dbReference type="AlphaFoldDB" id="V7CWT7"/>